<evidence type="ECO:0000313" key="14">
    <source>
        <dbReference type="Proteomes" id="UP001430848"/>
    </source>
</evidence>
<dbReference type="EMBL" id="JAKNSF020000060">
    <property type="protein sequence ID" value="KAK7723479.1"/>
    <property type="molecule type" value="Genomic_DNA"/>
</dbReference>
<dbReference type="PANTHER" id="PTHR31297:SF1">
    <property type="entry name" value="GLUCAN 1,3-BETA-GLUCOSIDASE I_II-RELATED"/>
    <property type="match status" value="1"/>
</dbReference>
<dbReference type="Proteomes" id="UP001430848">
    <property type="component" value="Unassembled WGS sequence"/>
</dbReference>
<evidence type="ECO:0000256" key="7">
    <source>
        <dbReference type="ARBA" id="ARBA00023316"/>
    </source>
</evidence>
<keyword evidence="7" id="KW-0961">Cell wall biogenesis/degradation</keyword>
<organism evidence="13 14">
    <name type="scientific">Diaporthe eres</name>
    <name type="common">Phomopsis oblonga</name>
    <dbReference type="NCBI Taxonomy" id="83184"/>
    <lineage>
        <taxon>Eukaryota</taxon>
        <taxon>Fungi</taxon>
        <taxon>Dikarya</taxon>
        <taxon>Ascomycota</taxon>
        <taxon>Pezizomycotina</taxon>
        <taxon>Sordariomycetes</taxon>
        <taxon>Sordariomycetidae</taxon>
        <taxon>Diaporthales</taxon>
        <taxon>Diaporthaceae</taxon>
        <taxon>Diaporthe</taxon>
        <taxon>Diaporthe eres species complex</taxon>
    </lineage>
</organism>
<name>A0ABR1P1H0_DIAER</name>
<feature type="domain" description="Glycoside hydrolase family 5" evidence="12">
    <location>
        <begin position="84"/>
        <end position="323"/>
    </location>
</feature>
<dbReference type="InterPro" id="IPR001547">
    <property type="entry name" value="Glyco_hydro_5"/>
</dbReference>
<evidence type="ECO:0000256" key="8">
    <source>
        <dbReference type="ARBA" id="ARBA00036824"/>
    </source>
</evidence>
<comment type="similarity">
    <text evidence="2 10">Belongs to the glycosyl hydrolase 5 (cellulase A) family.</text>
</comment>
<evidence type="ECO:0000256" key="11">
    <source>
        <dbReference type="SAM" id="SignalP"/>
    </source>
</evidence>
<dbReference type="PANTHER" id="PTHR31297">
    <property type="entry name" value="GLUCAN ENDO-1,6-BETA-GLUCOSIDASE B"/>
    <property type="match status" value="1"/>
</dbReference>
<keyword evidence="6 10" id="KW-0326">Glycosidase</keyword>
<proteinExistence type="inferred from homology"/>
<accession>A0ABR1P1H0</accession>
<evidence type="ECO:0000313" key="13">
    <source>
        <dbReference type="EMBL" id="KAK7723479.1"/>
    </source>
</evidence>
<comment type="caution">
    <text evidence="13">The sequence shown here is derived from an EMBL/GenBank/DDBJ whole genome shotgun (WGS) entry which is preliminary data.</text>
</comment>
<evidence type="ECO:0000256" key="1">
    <source>
        <dbReference type="ARBA" id="ARBA00004613"/>
    </source>
</evidence>
<comment type="catalytic activity">
    <reaction evidence="8">
        <text>Successive hydrolysis of beta-D-glucose units from the non-reducing ends of (1-&gt;3)-beta-D-glucans, releasing alpha-glucose.</text>
        <dbReference type="EC" id="3.2.1.58"/>
    </reaction>
</comment>
<feature type="chain" id="PRO_5045948214" description="glucan 1,3-beta-glucosidase" evidence="11">
    <location>
        <begin position="20"/>
        <end position="389"/>
    </location>
</feature>
<gene>
    <name evidence="13" type="ORF">SLS63_008892</name>
</gene>
<reference evidence="13 14" key="1">
    <citation type="submission" date="2024-02" db="EMBL/GenBank/DDBJ databases">
        <title>De novo assembly and annotation of 12 fungi associated with fruit tree decline syndrome in Ontario, Canada.</title>
        <authorList>
            <person name="Sulman M."/>
            <person name="Ellouze W."/>
            <person name="Ilyukhin E."/>
        </authorList>
    </citation>
    <scope>NUCLEOTIDE SEQUENCE [LARGE SCALE GENOMIC DNA]</scope>
    <source>
        <strain evidence="13 14">M169</strain>
    </source>
</reference>
<evidence type="ECO:0000256" key="10">
    <source>
        <dbReference type="RuleBase" id="RU361153"/>
    </source>
</evidence>
<evidence type="ECO:0000256" key="4">
    <source>
        <dbReference type="ARBA" id="ARBA00022729"/>
    </source>
</evidence>
<evidence type="ECO:0000256" key="3">
    <source>
        <dbReference type="ARBA" id="ARBA00022525"/>
    </source>
</evidence>
<evidence type="ECO:0000256" key="9">
    <source>
        <dbReference type="ARBA" id="ARBA00038929"/>
    </source>
</evidence>
<sequence>MPCLSLLLTALSAVCTVFAAPSATYVDWKTFKSNGANLGAWLVQEKALDTGFWDQYGGNATDEWGLCVNLGSRCGPVLEQRYASFITTATIDKLAKAGFSSLRIPTHYAAWIKVPGSELYSGNQVNFLKTISNYAINRYGMHVIIGLHSLPGGVNGQGIGEKDGNYGWFNNQTALDYSYQAVDAVLKFIQNSDSPQSHTLSPINEPVDNRDFTKFGTPDALSESGAQYTAQYIQGVLSRVAAVNAGIPVMFQGSFRKESYWSSKFAAGSNLVFDTHNYYFAGRPTTSANLGDYLCADAKESAGDGKFPVFIGEWSIQAVSNNTLDSRKSNFNKGLYVWSKYAQGSAPWTARMLGTAPVDGEGTQTDYWNLDDFINQGFVDPGSASGFCP</sequence>
<evidence type="ECO:0000256" key="2">
    <source>
        <dbReference type="ARBA" id="ARBA00005641"/>
    </source>
</evidence>
<comment type="subcellular location">
    <subcellularLocation>
        <location evidence="1">Secreted</location>
    </subcellularLocation>
</comment>
<dbReference type="EC" id="3.2.1.58" evidence="9"/>
<keyword evidence="14" id="KW-1185">Reference proteome</keyword>
<dbReference type="Gene3D" id="3.20.20.80">
    <property type="entry name" value="Glycosidases"/>
    <property type="match status" value="1"/>
</dbReference>
<dbReference type="Pfam" id="PF00150">
    <property type="entry name" value="Cellulase"/>
    <property type="match status" value="1"/>
</dbReference>
<dbReference type="InterPro" id="IPR017853">
    <property type="entry name" value="GH"/>
</dbReference>
<protein>
    <recommendedName>
        <fullName evidence="9">glucan 1,3-beta-glucosidase</fullName>
        <ecNumber evidence="9">3.2.1.58</ecNumber>
    </recommendedName>
</protein>
<dbReference type="InterPro" id="IPR050386">
    <property type="entry name" value="Glycosyl_hydrolase_5"/>
</dbReference>
<keyword evidence="4 11" id="KW-0732">Signal</keyword>
<evidence type="ECO:0000256" key="5">
    <source>
        <dbReference type="ARBA" id="ARBA00022801"/>
    </source>
</evidence>
<dbReference type="SUPFAM" id="SSF51445">
    <property type="entry name" value="(Trans)glycosidases"/>
    <property type="match status" value="1"/>
</dbReference>
<keyword evidence="5 10" id="KW-0378">Hydrolase</keyword>
<evidence type="ECO:0000259" key="12">
    <source>
        <dbReference type="Pfam" id="PF00150"/>
    </source>
</evidence>
<feature type="signal peptide" evidence="11">
    <location>
        <begin position="1"/>
        <end position="19"/>
    </location>
</feature>
<keyword evidence="3" id="KW-0964">Secreted</keyword>
<evidence type="ECO:0000256" key="6">
    <source>
        <dbReference type="ARBA" id="ARBA00023295"/>
    </source>
</evidence>